<comment type="caution">
    <text evidence="1">The sequence shown here is derived from an EMBL/GenBank/DDBJ whole genome shotgun (WGS) entry which is preliminary data.</text>
</comment>
<reference evidence="1" key="1">
    <citation type="journal article" date="2015" name="Nature">
        <title>Complex archaea that bridge the gap between prokaryotes and eukaryotes.</title>
        <authorList>
            <person name="Spang A."/>
            <person name="Saw J.H."/>
            <person name="Jorgensen S.L."/>
            <person name="Zaremba-Niedzwiedzka K."/>
            <person name="Martijn J."/>
            <person name="Lind A.E."/>
            <person name="van Eijk R."/>
            <person name="Schleper C."/>
            <person name="Guy L."/>
            <person name="Ettema T.J."/>
        </authorList>
    </citation>
    <scope>NUCLEOTIDE SEQUENCE</scope>
</reference>
<evidence type="ECO:0008006" key="2">
    <source>
        <dbReference type="Google" id="ProtNLM"/>
    </source>
</evidence>
<dbReference type="EMBL" id="LAZR01038532">
    <property type="protein sequence ID" value="KKL19310.1"/>
    <property type="molecule type" value="Genomic_DNA"/>
</dbReference>
<name>A0A0F9BCA0_9ZZZZ</name>
<evidence type="ECO:0000313" key="1">
    <source>
        <dbReference type="EMBL" id="KKL19310.1"/>
    </source>
</evidence>
<dbReference type="GO" id="GO:0003676">
    <property type="term" value="F:nucleic acid binding"/>
    <property type="evidence" value="ECO:0007669"/>
    <property type="project" value="InterPro"/>
</dbReference>
<sequence>MKESDLKKTVKDYLQIGMNQGKWYYDRLNSGYAFVGTPQHPRRIKLCREGTSDFMVIMGVPVIDQWDNEAPIHRGCLVRLIFLELKSEKGKQRQEQEWFQKDVEEQGAEYFIIHSIEELQEILG</sequence>
<dbReference type="Gene3D" id="3.40.1350.10">
    <property type="match status" value="1"/>
</dbReference>
<protein>
    <recommendedName>
        <fullName evidence="2">VRR-NUC domain-containing protein</fullName>
    </recommendedName>
</protein>
<accession>A0A0F9BCA0</accession>
<dbReference type="AlphaFoldDB" id="A0A0F9BCA0"/>
<proteinExistence type="predicted"/>
<gene>
    <name evidence="1" type="ORF">LCGC14_2466720</name>
</gene>
<organism evidence="1">
    <name type="scientific">marine sediment metagenome</name>
    <dbReference type="NCBI Taxonomy" id="412755"/>
    <lineage>
        <taxon>unclassified sequences</taxon>
        <taxon>metagenomes</taxon>
        <taxon>ecological metagenomes</taxon>
    </lineage>
</organism>
<dbReference type="InterPro" id="IPR011856">
    <property type="entry name" value="tRNA_endonuc-like_dom_sf"/>
</dbReference>